<dbReference type="RefSeq" id="XP_054947181.1">
    <property type="nucleotide sequence ID" value="XM_055091206.1"/>
</dbReference>
<dbReference type="AlphaFoldDB" id="A0A9W2X6M2"/>
<feature type="compositionally biased region" description="Low complexity" evidence="1">
    <location>
        <begin position="205"/>
        <end position="218"/>
    </location>
</feature>
<evidence type="ECO:0000313" key="3">
    <source>
        <dbReference type="RefSeq" id="XP_054947181.1"/>
    </source>
</evidence>
<dbReference type="Proteomes" id="UP000248484">
    <property type="component" value="Chromosome 2"/>
</dbReference>
<protein>
    <submittedName>
        <fullName evidence="3">Uncharacterized protein</fullName>
    </submittedName>
</protein>
<accession>A0A9W2X6M2</accession>
<reference evidence="3" key="1">
    <citation type="submission" date="2025-08" db="UniProtKB">
        <authorList>
            <consortium name="RefSeq"/>
        </authorList>
    </citation>
    <scope>IDENTIFICATION</scope>
    <source>
        <tissue evidence="3">Muscle</tissue>
    </source>
</reference>
<dbReference type="KEGG" id="pcad:114487527"/>
<evidence type="ECO:0000313" key="2">
    <source>
        <dbReference type="Proteomes" id="UP000248484"/>
    </source>
</evidence>
<feature type="region of interest" description="Disordered" evidence="1">
    <location>
        <begin position="176"/>
        <end position="236"/>
    </location>
</feature>
<keyword evidence="2" id="KW-1185">Reference proteome</keyword>
<organism evidence="2 3">
    <name type="scientific">Physeter macrocephalus</name>
    <name type="common">Sperm whale</name>
    <name type="synonym">Physeter catodon</name>
    <dbReference type="NCBI Taxonomy" id="9755"/>
    <lineage>
        <taxon>Eukaryota</taxon>
        <taxon>Metazoa</taxon>
        <taxon>Chordata</taxon>
        <taxon>Craniata</taxon>
        <taxon>Vertebrata</taxon>
        <taxon>Euteleostomi</taxon>
        <taxon>Mammalia</taxon>
        <taxon>Eutheria</taxon>
        <taxon>Laurasiatheria</taxon>
        <taxon>Artiodactyla</taxon>
        <taxon>Whippomorpha</taxon>
        <taxon>Cetacea</taxon>
        <taxon>Odontoceti</taxon>
        <taxon>Physeteridae</taxon>
        <taxon>Physeter</taxon>
    </lineage>
</organism>
<feature type="compositionally biased region" description="Low complexity" evidence="1">
    <location>
        <begin position="58"/>
        <end position="78"/>
    </location>
</feature>
<feature type="region of interest" description="Disordered" evidence="1">
    <location>
        <begin position="35"/>
        <end position="85"/>
    </location>
</feature>
<proteinExistence type="predicted"/>
<dbReference type="GeneID" id="114487527"/>
<evidence type="ECO:0000256" key="1">
    <source>
        <dbReference type="SAM" id="MobiDB-lite"/>
    </source>
</evidence>
<gene>
    <name evidence="3" type="primary">LOC114487527</name>
</gene>
<name>A0A9W2X6M2_PHYMC</name>
<sequence>MVLKTWERPLFMGPLAAGWQLPLVQALCRLRSAPQPPGVRQLGPGPVRSPKRGRCSQRAPSPSRSSAAVSSPPASPARLGFQNPTASEEARSVHHLLDSRRLLLAACLGSLLPALGLSPLCPGGHFPAYALCLHSPLLERWHPIFRTGPTAPSGRALAPASRTSVLGTASVSSSALARGRRKEGGELAVPGEAATEDFRPRQEQANRAQAPDAQAQRPWLTGPAAPRHVGSSRTGARTRVPCISKWTLNHYATREALEHFF</sequence>